<comment type="caution">
    <text evidence="1">The sequence shown here is derived from an EMBL/GenBank/DDBJ whole genome shotgun (WGS) entry which is preliminary data.</text>
</comment>
<name>C4F7N0_9ACTN</name>
<dbReference type="EMBL" id="ABXH02000002">
    <property type="protein sequence ID" value="EEP45253.1"/>
    <property type="molecule type" value="Genomic_DNA"/>
</dbReference>
<accession>C4F7N0</accession>
<evidence type="ECO:0000313" key="1">
    <source>
        <dbReference type="EMBL" id="EEP45253.1"/>
    </source>
</evidence>
<dbReference type="HOGENOM" id="CLU_1710119_0_0_11"/>
<dbReference type="AlphaFoldDB" id="C4F7N0"/>
<organism evidence="1 2">
    <name type="scientific">Collinsella intestinalis DSM 13280</name>
    <dbReference type="NCBI Taxonomy" id="521003"/>
    <lineage>
        <taxon>Bacteria</taxon>
        <taxon>Bacillati</taxon>
        <taxon>Actinomycetota</taxon>
        <taxon>Coriobacteriia</taxon>
        <taxon>Coriobacteriales</taxon>
        <taxon>Coriobacteriaceae</taxon>
        <taxon>Collinsella</taxon>
    </lineage>
</organism>
<reference evidence="1 2" key="1">
    <citation type="submission" date="2009-04" db="EMBL/GenBank/DDBJ databases">
        <authorList>
            <person name="Weinstock G."/>
            <person name="Sodergren E."/>
            <person name="Clifton S."/>
            <person name="Fulton L."/>
            <person name="Fulton B."/>
            <person name="Courtney L."/>
            <person name="Fronick C."/>
            <person name="Harrison M."/>
            <person name="Strong C."/>
            <person name="Farmer C."/>
            <person name="Delahaunty K."/>
            <person name="Markovic C."/>
            <person name="Hall O."/>
            <person name="Minx P."/>
            <person name="Tomlinson C."/>
            <person name="Mitreva M."/>
            <person name="Nelson J."/>
            <person name="Hou S."/>
            <person name="Wollam A."/>
            <person name="Pepin K.H."/>
            <person name="Johnson M."/>
            <person name="Bhonagiri V."/>
            <person name="Nash W.E."/>
            <person name="Warren W."/>
            <person name="Chinwalla A."/>
            <person name="Mardis E.R."/>
            <person name="Wilson R.K."/>
        </authorList>
    </citation>
    <scope>NUCLEOTIDE SEQUENCE [LARGE SCALE GENOMIC DNA]</scope>
    <source>
        <strain evidence="1 2">DSM 13280</strain>
    </source>
</reference>
<sequence>MEAGGLNLFSYGANQSRAECGIVVTGGLSLEDIAKGQFSEIVKESDDTSDLIYRIRLGVSWENGKEAVRIEFGEFQLAQKNPLVSFSNSWCALSQAGETIQELFNGKQKMIETNWDFVPFDPQRDIYGAATGALLSNLMTGESFVVTYECLLE</sequence>
<protein>
    <submittedName>
        <fullName evidence="1">Uncharacterized protein</fullName>
    </submittedName>
</protein>
<evidence type="ECO:0000313" key="2">
    <source>
        <dbReference type="Proteomes" id="UP000003295"/>
    </source>
</evidence>
<gene>
    <name evidence="1" type="ORF">COLINT_02045</name>
</gene>
<dbReference type="Proteomes" id="UP000003295">
    <property type="component" value="Unassembled WGS sequence"/>
</dbReference>
<proteinExistence type="predicted"/>